<reference evidence="2" key="1">
    <citation type="submission" date="2019-08" db="EMBL/GenBank/DDBJ databases">
        <authorList>
            <person name="Kucharzyk K."/>
            <person name="Murdoch R.W."/>
            <person name="Higgins S."/>
            <person name="Loffler F."/>
        </authorList>
    </citation>
    <scope>NUCLEOTIDE SEQUENCE</scope>
</reference>
<accession>A0A645EA93</accession>
<organism evidence="2">
    <name type="scientific">bioreactor metagenome</name>
    <dbReference type="NCBI Taxonomy" id="1076179"/>
    <lineage>
        <taxon>unclassified sequences</taxon>
        <taxon>metagenomes</taxon>
        <taxon>ecological metagenomes</taxon>
    </lineage>
</organism>
<comment type="caution">
    <text evidence="2">The sequence shown here is derived from an EMBL/GenBank/DDBJ whole genome shotgun (WGS) entry which is preliminary data.</text>
</comment>
<evidence type="ECO:0000259" key="1">
    <source>
        <dbReference type="Pfam" id="PF14206"/>
    </source>
</evidence>
<dbReference type="AlphaFoldDB" id="A0A645EA93"/>
<dbReference type="Pfam" id="PF14206">
    <property type="entry name" value="Cys_rich_CPCC"/>
    <property type="match status" value="1"/>
</dbReference>
<proteinExistence type="predicted"/>
<protein>
    <recommendedName>
        <fullName evidence="1">Cysteine-rich CPCC domain-containing protein</fullName>
    </recommendedName>
</protein>
<gene>
    <name evidence="2" type="ORF">SDC9_145516</name>
</gene>
<dbReference type="InterPro" id="IPR025983">
    <property type="entry name" value="Cys_rich_CPCC"/>
</dbReference>
<sequence length="109" mass="12645">MGGRGPRIRILASDQGNFDFEEERLKEIIAQVQSQRAEHHQRTNPIAFRPCCCCGSYTIPLDSEYLTCSRCQWIDDHFQNNNPDNPNGRNSISLNNAKEAFKRRHRIIK</sequence>
<evidence type="ECO:0000313" key="2">
    <source>
        <dbReference type="EMBL" id="MPM98331.1"/>
    </source>
</evidence>
<name>A0A645EA93_9ZZZZ</name>
<dbReference type="EMBL" id="VSSQ01044505">
    <property type="protein sequence ID" value="MPM98331.1"/>
    <property type="molecule type" value="Genomic_DNA"/>
</dbReference>
<feature type="domain" description="Cysteine-rich CPCC" evidence="1">
    <location>
        <begin position="50"/>
        <end position="103"/>
    </location>
</feature>